<organism evidence="2 3">
    <name type="scientific">Colletotrichum lupini</name>
    <dbReference type="NCBI Taxonomy" id="145971"/>
    <lineage>
        <taxon>Eukaryota</taxon>
        <taxon>Fungi</taxon>
        <taxon>Dikarya</taxon>
        <taxon>Ascomycota</taxon>
        <taxon>Pezizomycotina</taxon>
        <taxon>Sordariomycetes</taxon>
        <taxon>Hypocreomycetidae</taxon>
        <taxon>Glomerellales</taxon>
        <taxon>Glomerellaceae</taxon>
        <taxon>Colletotrichum</taxon>
        <taxon>Colletotrichum acutatum species complex</taxon>
    </lineage>
</organism>
<dbReference type="RefSeq" id="XP_049148420.1">
    <property type="nucleotide sequence ID" value="XM_049291275.1"/>
</dbReference>
<feature type="region of interest" description="Disordered" evidence="1">
    <location>
        <begin position="1082"/>
        <end position="1120"/>
    </location>
</feature>
<feature type="compositionally biased region" description="Basic and acidic residues" evidence="1">
    <location>
        <begin position="1083"/>
        <end position="1092"/>
    </location>
</feature>
<accession>A0A9Q8T051</accession>
<feature type="region of interest" description="Disordered" evidence="1">
    <location>
        <begin position="1340"/>
        <end position="1363"/>
    </location>
</feature>
<feature type="compositionally biased region" description="Polar residues" evidence="1">
    <location>
        <begin position="1288"/>
        <end position="1306"/>
    </location>
</feature>
<dbReference type="GeneID" id="73346285"/>
<feature type="compositionally biased region" description="Basic and acidic residues" evidence="1">
    <location>
        <begin position="1099"/>
        <end position="1114"/>
    </location>
</feature>
<dbReference type="KEGG" id="clup:CLUP02_12311"/>
<name>A0A9Q8T051_9PEZI</name>
<gene>
    <name evidence="2" type="ORF">CLUP02_12311</name>
</gene>
<sequence>MSFLAHLDTIASAGSIELMPLSMRGFQNPTQATVVEQLFASAQMPPRRFAAYLETDLNYVLRVYHERPTSSAKFVAPKKPAACSFGYGQVNRGSIQALIWPSHDSTHPRRQVGQVGTFHFAKSRVKGIVGQHNTMTIPLCDANLKLRLSQNAKTWPCRDGTCPVSNTRPSSIDSTTLAMRAAVPLSTRPDRCLTAGHAGSCACGREICSNESRTLYTPGLPTNPLHIDANNAEHEPARVYRSYSIVSGLDVANPPSSLRVSGRQCLIVGESGTQEIAVVSSVTTHVATRAPPGQVIAQRYLRLSICVDNDAGPNKLFAFATKNQDVDLEEGAASFTVVREQPRAPSNRQPCRERTTIRYASISYLYSTCESQNLIVGAATKRCENLNAAGAWSHPQTLVFPAGSRTCALGFLLVAFRRPSCPSISRLEGPHNRWPMRHMTAAIFPGPLTRRCVTSYSRYQTSFRAALLDCVLLLVVVALTSGERLRIVKLFNVASHETDNCRASREGQSWPNQVDDTTEGVTAVDVSTGSTSSTSKENLDHKMHPQGEVDFTTSANSPTSQRLLMGLSLLLALELFQDGLLRAKVTAERQAEVDEGSGRTTDRHHPWTSLTSEKTIEAIQAFSGTPAWDKGCTRSRQQHGTNMSANRWSIALRRSKGSGDGTGTANVAICWPGEIKRIGTHIRASVRIGRLPEPVTPHIWNASRVENRFCRLCSELQDVHLASNWAWSKEAVQSVGSNRSVTLGPVRPQVTRPSLSSRAGVSSTIMADTDANLFLSVVRIAPCRLPSLFFLNQLPETQPDCRRSIPHVSYGAPRRRCQLQLDHRLSSGSPKTSNAGVCADANYSTGCKEGQLDPGFMGFKKLSVVLVSASHPTILAGAWLVRSTASVSTLGTMMSRIKGRAAVEFLDIWVLGTALSDKPLAPAPDESSQNGQNASEEQLPGGRVRQAATARYRNQKAAIWWFLKKKTSTRRRMTECEWQRRVWVMLMDGFSWVPLPGQISQMSWPLPRVRRSSSNSDSSSGDGNDPGSKRACKKDACTSQASFPYGHAHIACIENTTDLGLPFAAAAVGLAPADPVSIAYNMRNRDAPENRDGGGTNRRPWEKERENDKEKRDYSNPTGSGTWSDLLRRGKGFLPAFVPHCDFSIYLLREYYYVFVPLSRPFSQRIFDSITGIRLEILGAGNQSQTGMFPLSNASFTSLSLTLFSSLWVFSKDTNTAETNQPCRLPLYLVIVISEERYLACRHSRRLVARRSIELKHPSSSTCPDSLDPSTFPPRAVVHLASCPHGAFQSQSDQEQPAAATSTEDNGQVLGWDQRRQAANGVIGNTYLASNLLHLRKQEQEATPAAGAPHLPSSPRSPPVPRSAPTLPLPICFNSPSTPTPTLIHTKPYLPCLGPFLHCLNALSLHPFRNFPLTSISFLPSSLNLDVCHHNHHTPTNTNTNTNTAHLIPTTRSVSHFPQSLTLLGKKYCNKPIHTSASSSAHNPICFPSRTAILRPGNCTFALSPMSGHFARYRQVTKAITGHCLVSLLHRWMRSLPMLTRMLN</sequence>
<dbReference type="Proteomes" id="UP000830671">
    <property type="component" value="Chromosome 6"/>
</dbReference>
<evidence type="ECO:0000313" key="2">
    <source>
        <dbReference type="EMBL" id="UQC86809.1"/>
    </source>
</evidence>
<feature type="region of interest" description="Disordered" evidence="1">
    <location>
        <begin position="920"/>
        <end position="945"/>
    </location>
</feature>
<feature type="compositionally biased region" description="Low complexity" evidence="1">
    <location>
        <begin position="1012"/>
        <end position="1026"/>
    </location>
</feature>
<evidence type="ECO:0000256" key="1">
    <source>
        <dbReference type="SAM" id="MobiDB-lite"/>
    </source>
</evidence>
<keyword evidence="3" id="KW-1185">Reference proteome</keyword>
<evidence type="ECO:0000313" key="3">
    <source>
        <dbReference type="Proteomes" id="UP000830671"/>
    </source>
</evidence>
<feature type="region of interest" description="Disordered" evidence="1">
    <location>
        <begin position="1287"/>
        <end position="1308"/>
    </location>
</feature>
<dbReference type="EMBL" id="CP019478">
    <property type="protein sequence ID" value="UQC86809.1"/>
    <property type="molecule type" value="Genomic_DNA"/>
</dbReference>
<feature type="compositionally biased region" description="Polar residues" evidence="1">
    <location>
        <begin position="926"/>
        <end position="936"/>
    </location>
</feature>
<proteinExistence type="predicted"/>
<reference evidence="2" key="1">
    <citation type="journal article" date="2021" name="Mol. Plant Microbe Interact.">
        <title>Complete Genome Sequence of the Plant-Pathogenic Fungus Colletotrichum lupini.</title>
        <authorList>
            <person name="Baroncelli R."/>
            <person name="Pensec F."/>
            <person name="Da Lio D."/>
            <person name="Boufleur T."/>
            <person name="Vicente I."/>
            <person name="Sarrocco S."/>
            <person name="Picot A."/>
            <person name="Baraldi E."/>
            <person name="Sukno S."/>
            <person name="Thon M."/>
            <person name="Le Floch G."/>
        </authorList>
    </citation>
    <scope>NUCLEOTIDE SEQUENCE</scope>
    <source>
        <strain evidence="2">IMI 504893</strain>
    </source>
</reference>
<feature type="region of interest" description="Disordered" evidence="1">
    <location>
        <begin position="1006"/>
        <end position="1032"/>
    </location>
</feature>
<protein>
    <submittedName>
        <fullName evidence="2">Uncharacterized protein</fullName>
    </submittedName>
</protein>